<dbReference type="GO" id="GO:0006508">
    <property type="term" value="P:proteolysis"/>
    <property type="evidence" value="ECO:0007669"/>
    <property type="project" value="UniProtKB-KW"/>
</dbReference>
<keyword evidence="7" id="KW-1185">Reference proteome</keyword>
<dbReference type="PRINTS" id="PR00792">
    <property type="entry name" value="PEPSIN"/>
</dbReference>
<dbReference type="InParanoid" id="A0A1J7IFV3"/>
<dbReference type="Gene3D" id="2.40.70.10">
    <property type="entry name" value="Acid Proteases"/>
    <property type="match status" value="2"/>
</dbReference>
<dbReference type="OrthoDB" id="15189at2759"/>
<dbReference type="CDD" id="cd05471">
    <property type="entry name" value="pepsin_like"/>
    <property type="match status" value="1"/>
</dbReference>
<dbReference type="PROSITE" id="PS51767">
    <property type="entry name" value="PEPTIDASE_A1"/>
    <property type="match status" value="1"/>
</dbReference>
<dbReference type="InterPro" id="IPR034164">
    <property type="entry name" value="Pepsin-like_dom"/>
</dbReference>
<sequence length="491" mass="53750">MATHVRWDPGNLVALDDCSDAQFGRDSRIRQLSLDVVGPTRPTMASRWLLAIFGGVSILTLASAGPVPSKAEIVSVDSKYPRDIDLNAKAQHYVSLRSVPRSASSVRTARRDGLAGRDPPYHQGNAGLYNAQDMYYVTDITVGNKTVPVTIDTGSSDTWFVQSPFTCMDYYGRHVEESKCGFGTSYIANFSQGVIDNAVFSRSYADGTYVYGYFGFDDVTIGGVTIQHQQLAMVNNTYWYGDGKASGLLGLAYPLMTGMDGNIPEYNPIFTNMWERDFIMPLFTLGLSREDTNTSSSDESYLAFGGLPPVDYDDSTWGRTPILTMQSEPGWGITTDVRGLYIISADAYVYGKLNTSAADPYGNLIVNTTQFPILIDCGSSLTRLPTAMTTAIFKSFSTPPQYLENDGAYYAPCNARVPAFGVRVGSETYYMSPDDLLRQNARDVETGRLCRVGIVDGGAGPYTLGVTFLSNVVAVFDVGNSEIRFAKRNKY</sequence>
<dbReference type="InterPro" id="IPR021109">
    <property type="entry name" value="Peptidase_aspartic_dom_sf"/>
</dbReference>
<keyword evidence="4 6" id="KW-0645">Protease</keyword>
<feature type="active site" evidence="3">
    <location>
        <position position="376"/>
    </location>
</feature>
<dbReference type="GO" id="GO:0000324">
    <property type="term" value="C:fungal-type vacuole"/>
    <property type="evidence" value="ECO:0007669"/>
    <property type="project" value="TreeGrafter"/>
</dbReference>
<dbReference type="AlphaFoldDB" id="A0A1J7IFV3"/>
<keyword evidence="2 4" id="KW-0064">Aspartyl protease</keyword>
<evidence type="ECO:0000256" key="3">
    <source>
        <dbReference type="PIRSR" id="PIRSR601461-1"/>
    </source>
</evidence>
<dbReference type="SUPFAM" id="SSF50630">
    <property type="entry name" value="Acid proteases"/>
    <property type="match status" value="1"/>
</dbReference>
<dbReference type="PANTHER" id="PTHR47966:SF47">
    <property type="entry name" value="ENDOPEPTIDASE, PUTATIVE (AFU_ORTHOLOGUE AFUA_3G01220)-RELATED"/>
    <property type="match status" value="1"/>
</dbReference>
<comment type="similarity">
    <text evidence="1 4">Belongs to the peptidase A1 family.</text>
</comment>
<evidence type="ECO:0000313" key="7">
    <source>
        <dbReference type="Proteomes" id="UP000182658"/>
    </source>
</evidence>
<name>A0A1J7IFV3_9PEZI</name>
<organism evidence="6 7">
    <name type="scientific">Coniochaeta ligniaria NRRL 30616</name>
    <dbReference type="NCBI Taxonomy" id="1408157"/>
    <lineage>
        <taxon>Eukaryota</taxon>
        <taxon>Fungi</taxon>
        <taxon>Dikarya</taxon>
        <taxon>Ascomycota</taxon>
        <taxon>Pezizomycotina</taxon>
        <taxon>Sordariomycetes</taxon>
        <taxon>Sordariomycetidae</taxon>
        <taxon>Coniochaetales</taxon>
        <taxon>Coniochaetaceae</taxon>
        <taxon>Coniochaeta</taxon>
    </lineage>
</organism>
<dbReference type="InterPro" id="IPR001461">
    <property type="entry name" value="Aspartic_peptidase_A1"/>
</dbReference>
<dbReference type="STRING" id="1408157.A0A1J7IFV3"/>
<reference evidence="6 7" key="1">
    <citation type="submission" date="2016-10" db="EMBL/GenBank/DDBJ databases">
        <title>Draft genome sequence of Coniochaeta ligniaria NRRL30616, a lignocellulolytic fungus for bioabatement of inhibitors in plant biomass hydrolysates.</title>
        <authorList>
            <consortium name="DOE Joint Genome Institute"/>
            <person name="Jimenez D.J."/>
            <person name="Hector R.E."/>
            <person name="Riley R."/>
            <person name="Sun H."/>
            <person name="Grigoriev I.V."/>
            <person name="Van Elsas J.D."/>
            <person name="Nichols N.N."/>
        </authorList>
    </citation>
    <scope>NUCLEOTIDE SEQUENCE [LARGE SCALE GENOMIC DNA]</scope>
    <source>
        <strain evidence="6 7">NRRL 30616</strain>
    </source>
</reference>
<evidence type="ECO:0000256" key="2">
    <source>
        <dbReference type="ARBA" id="ARBA00022750"/>
    </source>
</evidence>
<accession>A0A1J7IFV3</accession>
<feature type="active site" evidence="3">
    <location>
        <position position="152"/>
    </location>
</feature>
<dbReference type="InterPro" id="IPR001969">
    <property type="entry name" value="Aspartic_peptidase_AS"/>
</dbReference>
<dbReference type="EMBL" id="KV875100">
    <property type="protein sequence ID" value="OIW26342.1"/>
    <property type="molecule type" value="Genomic_DNA"/>
</dbReference>
<keyword evidence="4" id="KW-0378">Hydrolase</keyword>
<evidence type="ECO:0000313" key="6">
    <source>
        <dbReference type="EMBL" id="OIW26342.1"/>
    </source>
</evidence>
<evidence type="ECO:0000256" key="1">
    <source>
        <dbReference type="ARBA" id="ARBA00007447"/>
    </source>
</evidence>
<evidence type="ECO:0000256" key="4">
    <source>
        <dbReference type="RuleBase" id="RU000454"/>
    </source>
</evidence>
<dbReference type="Proteomes" id="UP000182658">
    <property type="component" value="Unassembled WGS sequence"/>
</dbReference>
<feature type="domain" description="Peptidase A1" evidence="5">
    <location>
        <begin position="136"/>
        <end position="486"/>
    </location>
</feature>
<protein>
    <submittedName>
        <fullName evidence="6">Acid protease</fullName>
    </submittedName>
</protein>
<dbReference type="GO" id="GO:0004190">
    <property type="term" value="F:aspartic-type endopeptidase activity"/>
    <property type="evidence" value="ECO:0007669"/>
    <property type="project" value="UniProtKB-KW"/>
</dbReference>
<dbReference type="PANTHER" id="PTHR47966">
    <property type="entry name" value="BETA-SITE APP-CLEAVING ENZYME, ISOFORM A-RELATED"/>
    <property type="match status" value="1"/>
</dbReference>
<dbReference type="Pfam" id="PF00026">
    <property type="entry name" value="Asp"/>
    <property type="match status" value="1"/>
</dbReference>
<proteinExistence type="inferred from homology"/>
<dbReference type="InterPro" id="IPR033121">
    <property type="entry name" value="PEPTIDASE_A1"/>
</dbReference>
<evidence type="ECO:0000259" key="5">
    <source>
        <dbReference type="PROSITE" id="PS51767"/>
    </source>
</evidence>
<gene>
    <name evidence="6" type="ORF">CONLIGDRAFT_469794</name>
</gene>
<dbReference type="PROSITE" id="PS00141">
    <property type="entry name" value="ASP_PROTEASE"/>
    <property type="match status" value="1"/>
</dbReference>